<keyword evidence="1" id="KW-0175">Coiled coil</keyword>
<name>J9DUD4_EDHAE</name>
<feature type="region of interest" description="Disordered" evidence="2">
    <location>
        <begin position="145"/>
        <end position="165"/>
    </location>
</feature>
<keyword evidence="3" id="KW-1133">Transmembrane helix</keyword>
<protein>
    <submittedName>
        <fullName evidence="4">Uncharacterized protein</fullName>
    </submittedName>
</protein>
<reference evidence="5" key="2">
    <citation type="submission" date="2015-07" db="EMBL/GenBank/DDBJ databases">
        <title>Contrasting host-pathogen interactions and genome evolution in two generalist and specialist microsporidian pathogens of mosquitoes.</title>
        <authorList>
            <consortium name="The Broad Institute Genomics Platform"/>
            <consortium name="The Broad Institute Genome Sequencing Center for Infectious Disease"/>
            <person name="Cuomo C.A."/>
            <person name="Sanscrainte N.D."/>
            <person name="Goldberg J.M."/>
            <person name="Heiman D."/>
            <person name="Young S."/>
            <person name="Zeng Q."/>
            <person name="Becnel J.J."/>
            <person name="Birren B.W."/>
        </authorList>
    </citation>
    <scope>NUCLEOTIDE SEQUENCE [LARGE SCALE GENOMIC DNA]</scope>
    <source>
        <strain evidence="5">USNM 41457</strain>
    </source>
</reference>
<gene>
    <name evidence="4" type="ORF">EDEG_00127</name>
</gene>
<evidence type="ECO:0000313" key="4">
    <source>
        <dbReference type="EMBL" id="EJW04907.1"/>
    </source>
</evidence>
<dbReference type="STRING" id="1003232.J9DUD4"/>
<accession>J9DUD4</accession>
<dbReference type="EMBL" id="AFBI03000001">
    <property type="protein sequence ID" value="EJW04907.1"/>
    <property type="molecule type" value="Genomic_DNA"/>
</dbReference>
<dbReference type="AlphaFoldDB" id="J9DUD4"/>
<evidence type="ECO:0000313" key="5">
    <source>
        <dbReference type="Proteomes" id="UP000003163"/>
    </source>
</evidence>
<evidence type="ECO:0000256" key="2">
    <source>
        <dbReference type="SAM" id="MobiDB-lite"/>
    </source>
</evidence>
<comment type="caution">
    <text evidence="4">The sequence shown here is derived from an EMBL/GenBank/DDBJ whole genome shotgun (WGS) entry which is preliminary data.</text>
</comment>
<dbReference type="HOGENOM" id="CLU_343885_0_0_1"/>
<feature type="transmembrane region" description="Helical" evidence="3">
    <location>
        <begin position="12"/>
        <end position="32"/>
    </location>
</feature>
<feature type="region of interest" description="Disordered" evidence="2">
    <location>
        <begin position="66"/>
        <end position="93"/>
    </location>
</feature>
<dbReference type="VEuPathDB" id="MicrosporidiaDB:EDEG_00127"/>
<keyword evidence="3" id="KW-0812">Transmembrane</keyword>
<dbReference type="Proteomes" id="UP000003163">
    <property type="component" value="Unassembled WGS sequence"/>
</dbReference>
<sequence>MLTHISLWCAHCLLSEFNWIVFILIIIVVGVSSIRNPVLLKCNVTIFGTGIVLSVGLRYFRKTRNTKKSSKSKEERQNANFHSKPIIEDDDDDSIFSDNSGVYCSESNKTCTESGRKPIRSKHTGLPIKDKKTVEEDEQLLLKGNEEQRSLKHQKKDLQGKEKNFKKENEELKAEIVKHIEEIRKQREEIKKYQAKDLQDSEKNFKDENEELKAEIVKHIEEIRKQREEIKKYQAKDLQDREKNFKDENEELIGEILKHTEEIRKQREELKKQQEEIRKQQEEIRKQQEKDLQRIEKNFKDENEKLKAEIAKHTEEIRKQEEEKKKYQAKDLQDREKIKFLKNEIEKLEKKDIQGLEKIEKQEKNEQKKPISSKKDAEFIQKISELQDENKKLAKEIIEQQDKTRQNVLAQIRESEIKKFVNNLTNSSHNQHSSAISKIFSGLDFCIVCNDFISSLSHHFFWPQKLLKNIMELILINEEYDHMFYFENKNRYMNFLIHNFTDFQNCRTVFVYNEDFYNSFLYYIMLIFDKKLGIVENECSISNVNEFSIKSPGFTFTIKLRVEKIGKVINSANNTTKTKNNNHSLILTRNMIDDIYINCKNSTCTQGMFNKYYFYECNQSFLNTDVKEVIFFEMLAQNQNNTPLTLAVNLNTIELFSVGNNGSFLRIFENDDKNLIFELGISAYYLNRIVKPQIEKINSKIIYETKIENVNKFFSDIIEMTCTGKFDYAESQKFFSDCLKKTLEPGLELKKIVSMISKFQITCTYENLGQVTTPKSFSIKTCRKIIVGNLNEMNSNLRSFFQQDFYTIYFIYAKNSKLNKVNK</sequence>
<proteinExistence type="predicted"/>
<feature type="coiled-coil region" evidence="1">
    <location>
        <begin position="376"/>
        <end position="403"/>
    </location>
</feature>
<evidence type="ECO:0000256" key="1">
    <source>
        <dbReference type="SAM" id="Coils"/>
    </source>
</evidence>
<dbReference type="InParanoid" id="J9DUD4"/>
<keyword evidence="5" id="KW-1185">Reference proteome</keyword>
<keyword evidence="3" id="KW-0472">Membrane</keyword>
<evidence type="ECO:0000256" key="3">
    <source>
        <dbReference type="SAM" id="Phobius"/>
    </source>
</evidence>
<organism evidence="4 5">
    <name type="scientific">Edhazardia aedis (strain USNM 41457)</name>
    <name type="common">Microsporidian parasite</name>
    <dbReference type="NCBI Taxonomy" id="1003232"/>
    <lineage>
        <taxon>Eukaryota</taxon>
        <taxon>Fungi</taxon>
        <taxon>Fungi incertae sedis</taxon>
        <taxon>Microsporidia</taxon>
        <taxon>Edhazardia</taxon>
    </lineage>
</organism>
<reference evidence="4 5" key="1">
    <citation type="submission" date="2011-08" db="EMBL/GenBank/DDBJ databases">
        <authorList>
            <person name="Liu Z.J."/>
            <person name="Shi F.L."/>
            <person name="Lu J.Q."/>
            <person name="Li M."/>
            <person name="Wang Z.L."/>
        </authorList>
    </citation>
    <scope>NUCLEOTIDE SEQUENCE [LARGE SCALE GENOMIC DNA]</scope>
    <source>
        <strain evidence="4 5">USNM 41457</strain>
    </source>
</reference>